<gene>
    <name evidence="1" type="ordered locus">AALP_Aa6g117200</name>
</gene>
<proteinExistence type="predicted"/>
<dbReference type="AlphaFoldDB" id="A0A087GNM6"/>
<accession>A0A087GNM6</accession>
<dbReference type="Gramene" id="KFK31478">
    <property type="protein sequence ID" value="KFK31478"/>
    <property type="gene ID" value="AALP_AA6G117200"/>
</dbReference>
<evidence type="ECO:0000313" key="2">
    <source>
        <dbReference type="Proteomes" id="UP000029120"/>
    </source>
</evidence>
<evidence type="ECO:0000313" key="1">
    <source>
        <dbReference type="EMBL" id="KFK31478.1"/>
    </source>
</evidence>
<reference evidence="2" key="1">
    <citation type="journal article" date="2015" name="Nat. Plants">
        <title>Genome expansion of Arabis alpina linked with retrotransposition and reduced symmetric DNA methylation.</title>
        <authorList>
            <person name="Willing E.M."/>
            <person name="Rawat V."/>
            <person name="Mandakova T."/>
            <person name="Maumus F."/>
            <person name="James G.V."/>
            <person name="Nordstroem K.J."/>
            <person name="Becker C."/>
            <person name="Warthmann N."/>
            <person name="Chica C."/>
            <person name="Szarzynska B."/>
            <person name="Zytnicki M."/>
            <person name="Albani M.C."/>
            <person name="Kiefer C."/>
            <person name="Bergonzi S."/>
            <person name="Castaings L."/>
            <person name="Mateos J.L."/>
            <person name="Berns M.C."/>
            <person name="Bujdoso N."/>
            <person name="Piofczyk T."/>
            <person name="de Lorenzo L."/>
            <person name="Barrero-Sicilia C."/>
            <person name="Mateos I."/>
            <person name="Piednoel M."/>
            <person name="Hagmann J."/>
            <person name="Chen-Min-Tao R."/>
            <person name="Iglesias-Fernandez R."/>
            <person name="Schuster S.C."/>
            <person name="Alonso-Blanco C."/>
            <person name="Roudier F."/>
            <person name="Carbonero P."/>
            <person name="Paz-Ares J."/>
            <person name="Davis S.J."/>
            <person name="Pecinka A."/>
            <person name="Quesneville H."/>
            <person name="Colot V."/>
            <person name="Lysak M.A."/>
            <person name="Weigel D."/>
            <person name="Coupland G."/>
            <person name="Schneeberger K."/>
        </authorList>
    </citation>
    <scope>NUCLEOTIDE SEQUENCE [LARGE SCALE GENOMIC DNA]</scope>
    <source>
        <strain evidence="2">cv. Pajares</strain>
    </source>
</reference>
<dbReference type="EMBL" id="CM002874">
    <property type="protein sequence ID" value="KFK31478.1"/>
    <property type="molecule type" value="Genomic_DNA"/>
</dbReference>
<organism evidence="1 2">
    <name type="scientific">Arabis alpina</name>
    <name type="common">Alpine rock-cress</name>
    <dbReference type="NCBI Taxonomy" id="50452"/>
    <lineage>
        <taxon>Eukaryota</taxon>
        <taxon>Viridiplantae</taxon>
        <taxon>Streptophyta</taxon>
        <taxon>Embryophyta</taxon>
        <taxon>Tracheophyta</taxon>
        <taxon>Spermatophyta</taxon>
        <taxon>Magnoliopsida</taxon>
        <taxon>eudicotyledons</taxon>
        <taxon>Gunneridae</taxon>
        <taxon>Pentapetalae</taxon>
        <taxon>rosids</taxon>
        <taxon>malvids</taxon>
        <taxon>Brassicales</taxon>
        <taxon>Brassicaceae</taxon>
        <taxon>Arabideae</taxon>
        <taxon>Arabis</taxon>
    </lineage>
</organism>
<sequence length="74" mass="7940">MVVAGGDDFGVHIKRVGHGSSTRENPICAPIDSFLTVTGLPVPEISLIAGCSPSWWSDFQILACCFCFFVVCFS</sequence>
<name>A0A087GNM6_ARAAL</name>
<keyword evidence="2" id="KW-1185">Reference proteome</keyword>
<dbReference type="Proteomes" id="UP000029120">
    <property type="component" value="Chromosome 6"/>
</dbReference>
<protein>
    <submittedName>
        <fullName evidence="1">Uncharacterized protein</fullName>
    </submittedName>
</protein>